<accession>A0ABW8D1W6</accession>
<dbReference type="Proteomes" id="UP001614391">
    <property type="component" value="Unassembled WGS sequence"/>
</dbReference>
<proteinExistence type="predicted"/>
<organism evidence="1 2">
    <name type="scientific">Streptomyces bikiniensis</name>
    <dbReference type="NCBI Taxonomy" id="1896"/>
    <lineage>
        <taxon>Bacteria</taxon>
        <taxon>Bacillati</taxon>
        <taxon>Actinomycetota</taxon>
        <taxon>Actinomycetes</taxon>
        <taxon>Kitasatosporales</taxon>
        <taxon>Streptomycetaceae</taxon>
        <taxon>Streptomyces</taxon>
    </lineage>
</organism>
<protein>
    <submittedName>
        <fullName evidence="1">Uncharacterized protein</fullName>
    </submittedName>
</protein>
<dbReference type="EMBL" id="JBITYT010000023">
    <property type="protein sequence ID" value="MFI9123827.1"/>
    <property type="molecule type" value="Genomic_DNA"/>
</dbReference>
<gene>
    <name evidence="1" type="ORF">ACIGW0_31300</name>
</gene>
<dbReference type="RefSeq" id="WP_399621577.1">
    <property type="nucleotide sequence ID" value="NZ_JBITYT010000023.1"/>
</dbReference>
<evidence type="ECO:0000313" key="2">
    <source>
        <dbReference type="Proteomes" id="UP001614391"/>
    </source>
</evidence>
<reference evidence="1 2" key="1">
    <citation type="submission" date="2024-10" db="EMBL/GenBank/DDBJ databases">
        <title>The Natural Products Discovery Center: Release of the First 8490 Sequenced Strains for Exploring Actinobacteria Biosynthetic Diversity.</title>
        <authorList>
            <person name="Kalkreuter E."/>
            <person name="Kautsar S.A."/>
            <person name="Yang D."/>
            <person name="Bader C.D."/>
            <person name="Teijaro C.N."/>
            <person name="Fluegel L."/>
            <person name="Davis C.M."/>
            <person name="Simpson J.R."/>
            <person name="Lauterbach L."/>
            <person name="Steele A.D."/>
            <person name="Gui C."/>
            <person name="Meng S."/>
            <person name="Li G."/>
            <person name="Viehrig K."/>
            <person name="Ye F."/>
            <person name="Su P."/>
            <person name="Kiefer A.F."/>
            <person name="Nichols A."/>
            <person name="Cepeda A.J."/>
            <person name="Yan W."/>
            <person name="Fan B."/>
            <person name="Jiang Y."/>
            <person name="Adhikari A."/>
            <person name="Zheng C.-J."/>
            <person name="Schuster L."/>
            <person name="Cowan T.M."/>
            <person name="Smanski M.J."/>
            <person name="Chevrette M.G."/>
            <person name="De Carvalho L.P.S."/>
            <person name="Shen B."/>
        </authorList>
    </citation>
    <scope>NUCLEOTIDE SEQUENCE [LARGE SCALE GENOMIC DNA]</scope>
    <source>
        <strain evidence="1 2">NPDC053346</strain>
    </source>
</reference>
<keyword evidence="2" id="KW-1185">Reference proteome</keyword>
<comment type="caution">
    <text evidence="1">The sequence shown here is derived from an EMBL/GenBank/DDBJ whole genome shotgun (WGS) entry which is preliminary data.</text>
</comment>
<evidence type="ECO:0000313" key="1">
    <source>
        <dbReference type="EMBL" id="MFI9123827.1"/>
    </source>
</evidence>
<name>A0ABW8D1W6_STRBI</name>
<sequence>MKSVENLIIEWQAARAELAELERAEHPDLTDRFGRVWTWRGRGDLYRHCGNAAPAYMIDQFGIPSQRVLDNPNYDLCVICLAGRTRNVKKCRPEWNCSHKVCSR</sequence>